<dbReference type="PROSITE" id="PS50112">
    <property type="entry name" value="PAS"/>
    <property type="match status" value="2"/>
</dbReference>
<evidence type="ECO:0000256" key="6">
    <source>
        <dbReference type="PROSITE-ProRule" id="PRU00169"/>
    </source>
</evidence>
<reference evidence="11 12" key="1">
    <citation type="submission" date="2019-01" db="EMBL/GenBank/DDBJ databases">
        <title>Pseudoxanthomonas composti sp. nov., isolated from compost.</title>
        <authorList>
            <person name="Yang G."/>
        </authorList>
    </citation>
    <scope>NUCLEOTIDE SEQUENCE [LARGE SCALE GENOMIC DNA]</scope>
    <source>
        <strain evidence="11 12">GSS15</strain>
    </source>
</reference>
<evidence type="ECO:0000259" key="10">
    <source>
        <dbReference type="PROSITE" id="PS50113"/>
    </source>
</evidence>
<dbReference type="SMART" id="SM00091">
    <property type="entry name" value="PAS"/>
    <property type="match status" value="4"/>
</dbReference>
<dbReference type="InterPro" id="IPR011006">
    <property type="entry name" value="CheY-like_superfamily"/>
</dbReference>
<dbReference type="InterPro" id="IPR035965">
    <property type="entry name" value="PAS-like_dom_sf"/>
</dbReference>
<dbReference type="NCBIfam" id="TIGR00229">
    <property type="entry name" value="sensory_box"/>
    <property type="match status" value="4"/>
</dbReference>
<dbReference type="EC" id="2.7.13.3" evidence="2"/>
<evidence type="ECO:0000313" key="12">
    <source>
        <dbReference type="Proteomes" id="UP000289784"/>
    </source>
</evidence>
<name>A0A4Q1JY42_9GAMM</name>
<dbReference type="SUPFAM" id="SSF47384">
    <property type="entry name" value="Homodimeric domain of signal transducing histidine kinase"/>
    <property type="match status" value="1"/>
</dbReference>
<dbReference type="SMART" id="SM00388">
    <property type="entry name" value="HisKA"/>
    <property type="match status" value="1"/>
</dbReference>
<dbReference type="AlphaFoldDB" id="A0A4Q1JY42"/>
<proteinExistence type="predicted"/>
<feature type="domain" description="PAC" evidence="10">
    <location>
        <begin position="327"/>
        <end position="379"/>
    </location>
</feature>
<accession>A0A4Q1JY42</accession>
<dbReference type="PROSITE" id="PS50113">
    <property type="entry name" value="PAC"/>
    <property type="match status" value="4"/>
</dbReference>
<dbReference type="PROSITE" id="PS50109">
    <property type="entry name" value="HIS_KIN"/>
    <property type="match status" value="1"/>
</dbReference>
<dbReference type="InterPro" id="IPR000014">
    <property type="entry name" value="PAS"/>
</dbReference>
<dbReference type="InterPro" id="IPR001789">
    <property type="entry name" value="Sig_transdc_resp-reg_receiver"/>
</dbReference>
<keyword evidence="3 6" id="KW-0597">Phosphoprotein</keyword>
<dbReference type="CDD" id="cd00130">
    <property type="entry name" value="PAS"/>
    <property type="match status" value="3"/>
</dbReference>
<feature type="domain" description="PAC" evidence="10">
    <location>
        <begin position="73"/>
        <end position="125"/>
    </location>
</feature>
<feature type="domain" description="Histidine kinase" evidence="7">
    <location>
        <begin position="546"/>
        <end position="769"/>
    </location>
</feature>
<dbReference type="InterPro" id="IPR013655">
    <property type="entry name" value="PAS_fold_3"/>
</dbReference>
<feature type="domain" description="PAS" evidence="9">
    <location>
        <begin position="126"/>
        <end position="197"/>
    </location>
</feature>
<evidence type="ECO:0000313" key="11">
    <source>
        <dbReference type="EMBL" id="RXR07606.1"/>
    </source>
</evidence>
<dbReference type="Gene3D" id="2.10.70.100">
    <property type="match status" value="2"/>
</dbReference>
<dbReference type="OrthoDB" id="9770473at2"/>
<dbReference type="PANTHER" id="PTHR43304">
    <property type="entry name" value="PHYTOCHROME-LIKE PROTEIN CPH1"/>
    <property type="match status" value="1"/>
</dbReference>
<dbReference type="SMART" id="SM00448">
    <property type="entry name" value="REC"/>
    <property type="match status" value="1"/>
</dbReference>
<dbReference type="Gene3D" id="3.30.450.20">
    <property type="entry name" value="PAS domain"/>
    <property type="match status" value="4"/>
</dbReference>
<dbReference type="Gene3D" id="1.10.287.130">
    <property type="match status" value="1"/>
</dbReference>
<dbReference type="InterPro" id="IPR001610">
    <property type="entry name" value="PAC"/>
</dbReference>
<dbReference type="Gene3D" id="3.40.50.2300">
    <property type="match status" value="1"/>
</dbReference>
<evidence type="ECO:0000256" key="4">
    <source>
        <dbReference type="ARBA" id="ARBA00022679"/>
    </source>
</evidence>
<dbReference type="Gene3D" id="3.30.565.10">
    <property type="entry name" value="Histidine kinase-like ATPase, C-terminal domain"/>
    <property type="match status" value="1"/>
</dbReference>
<dbReference type="Pfam" id="PF00072">
    <property type="entry name" value="Response_reg"/>
    <property type="match status" value="1"/>
</dbReference>
<dbReference type="Pfam" id="PF02518">
    <property type="entry name" value="HATPase_c"/>
    <property type="match status" value="1"/>
</dbReference>
<feature type="domain" description="PAC" evidence="10">
    <location>
        <begin position="200"/>
        <end position="252"/>
    </location>
</feature>
<evidence type="ECO:0000259" key="8">
    <source>
        <dbReference type="PROSITE" id="PS50110"/>
    </source>
</evidence>
<feature type="domain" description="Response regulatory" evidence="8">
    <location>
        <begin position="792"/>
        <end position="907"/>
    </location>
</feature>
<dbReference type="InterPro" id="IPR003594">
    <property type="entry name" value="HATPase_dom"/>
</dbReference>
<evidence type="ECO:0000259" key="9">
    <source>
        <dbReference type="PROSITE" id="PS50112"/>
    </source>
</evidence>
<dbReference type="InterPro" id="IPR036890">
    <property type="entry name" value="HATPase_C_sf"/>
</dbReference>
<dbReference type="Proteomes" id="UP000289784">
    <property type="component" value="Unassembled WGS sequence"/>
</dbReference>
<dbReference type="EMBL" id="SAWZ01000002">
    <property type="protein sequence ID" value="RXR07606.1"/>
    <property type="molecule type" value="Genomic_DNA"/>
</dbReference>
<evidence type="ECO:0000256" key="3">
    <source>
        <dbReference type="ARBA" id="ARBA00022553"/>
    </source>
</evidence>
<sequence length="916" mass="100255">MALAAGAIVGTWIWDLSQDGLTIDDALAKAFDLDPAAPRERVRLELLLDSIHPEDRPAVEAAIASALQRGGRYGEQYRVRLHDGGYRWIEAIGQVDHDPSGKARRFSGVLIDIDERRRIEAERDQAQALLRSFIEAAPGVVYAKDRQGRMLIGNRGTTELIGMPPEQYVGRTDAEFLADPDQAAAIMAVDERIMSSGQSEQVEEEVSFPDGTHAYWLSTKAPLRDAEGQVIGLIGTSLDITQRKLDEARHRETEERYRLAARATNDAIWDWRMSDDQVVWNEAMGDLFGHPVTQTDAAWWLDHIHPQDRDRVETTIQAVINAGGTGWVSEYRFRRIDGSYADVLDRGAVLRGEGGEPIRMIGAMLDLTERRMAEAALAESEERLRLATEAGDMGFWDVDVIRDKLIWPARTKAMFGISPGVEVSMQDFYGGLHPDDLAPTSQAFAAAADPVQRALYDVEYRTIGKEDGIVRWVAAKGRGIFVEDRCVRVVGVAIDVTERKAAQARLQELNEHLESRVLEEVEARTRIENALRQSQKMEAVGQLTGGIAHDFNNMLTTVIGPLEVLEARLGESDPRIRRCISMAQDGARRAAELTRRLLAFSRKQPLQPVQVDANALIVGMSELITRSLGSSIQLETVQSAGLWWTRVDPNQLENVILNLAVNARDAMPDGGQLRIRTANCEITEHGAVPSDVPPGQYVVIEVSDTGTGMPAEVLAKAFDPFFTTKPAGRGTGLGLSQVYGFVTQSAGHVRLESELGRGTTIRIHLPRVLQADLTPVVATSGGDACGPVRAELILVVDDEPGVLEFSSTALAELGYRVLTAGSPAAALDLLKQHREVDLLFTDVVMPGASGPQLAAAARVLSPQLKVLFTSGYTRDEMGHNGVQDPGVHLLHKPYSLDALARQVRAVLDEPASVAVA</sequence>
<keyword evidence="4" id="KW-0808">Transferase</keyword>
<evidence type="ECO:0000256" key="1">
    <source>
        <dbReference type="ARBA" id="ARBA00000085"/>
    </source>
</evidence>
<feature type="domain" description="PAS" evidence="9">
    <location>
        <begin position="253"/>
        <end position="323"/>
    </location>
</feature>
<dbReference type="InterPro" id="IPR052162">
    <property type="entry name" value="Sensor_kinase/Photoreceptor"/>
</dbReference>
<dbReference type="SMART" id="SM00086">
    <property type="entry name" value="PAC"/>
    <property type="match status" value="4"/>
</dbReference>
<comment type="catalytic activity">
    <reaction evidence="1">
        <text>ATP + protein L-histidine = ADP + protein N-phospho-L-histidine.</text>
        <dbReference type="EC" id="2.7.13.3"/>
    </reaction>
</comment>
<organism evidence="11 12">
    <name type="scientific">Pseudoxanthomonas composti</name>
    <dbReference type="NCBI Taxonomy" id="2137479"/>
    <lineage>
        <taxon>Bacteria</taxon>
        <taxon>Pseudomonadati</taxon>
        <taxon>Pseudomonadota</taxon>
        <taxon>Gammaproteobacteria</taxon>
        <taxon>Lysobacterales</taxon>
        <taxon>Lysobacteraceae</taxon>
        <taxon>Pseudoxanthomonas</taxon>
    </lineage>
</organism>
<dbReference type="SMART" id="SM00387">
    <property type="entry name" value="HATPase_c"/>
    <property type="match status" value="1"/>
</dbReference>
<dbReference type="Pfam" id="PF00512">
    <property type="entry name" value="HisKA"/>
    <property type="match status" value="1"/>
</dbReference>
<dbReference type="InterPro" id="IPR003661">
    <property type="entry name" value="HisK_dim/P_dom"/>
</dbReference>
<dbReference type="GO" id="GO:0000155">
    <property type="term" value="F:phosphorelay sensor kinase activity"/>
    <property type="evidence" value="ECO:0007669"/>
    <property type="project" value="InterPro"/>
</dbReference>
<feature type="modified residue" description="4-aspartylphosphate" evidence="6">
    <location>
        <position position="842"/>
    </location>
</feature>
<dbReference type="Pfam" id="PF08447">
    <property type="entry name" value="PAS_3"/>
    <property type="match status" value="3"/>
</dbReference>
<evidence type="ECO:0000256" key="5">
    <source>
        <dbReference type="ARBA" id="ARBA00022777"/>
    </source>
</evidence>
<keyword evidence="5" id="KW-0418">Kinase</keyword>
<keyword evidence="12" id="KW-1185">Reference proteome</keyword>
<gene>
    <name evidence="11" type="ORF">EPA99_06375</name>
</gene>
<dbReference type="InterPro" id="IPR036097">
    <property type="entry name" value="HisK_dim/P_sf"/>
</dbReference>
<dbReference type="PANTHER" id="PTHR43304:SF1">
    <property type="entry name" value="PAC DOMAIN-CONTAINING PROTEIN"/>
    <property type="match status" value="1"/>
</dbReference>
<dbReference type="PRINTS" id="PR00344">
    <property type="entry name" value="BCTRLSENSOR"/>
</dbReference>
<dbReference type="InterPro" id="IPR000700">
    <property type="entry name" value="PAS-assoc_C"/>
</dbReference>
<dbReference type="SUPFAM" id="SSF55874">
    <property type="entry name" value="ATPase domain of HSP90 chaperone/DNA topoisomerase II/histidine kinase"/>
    <property type="match status" value="1"/>
</dbReference>
<dbReference type="Pfam" id="PF08448">
    <property type="entry name" value="PAS_4"/>
    <property type="match status" value="1"/>
</dbReference>
<dbReference type="InterPro" id="IPR005467">
    <property type="entry name" value="His_kinase_dom"/>
</dbReference>
<dbReference type="SUPFAM" id="SSF55785">
    <property type="entry name" value="PYP-like sensor domain (PAS domain)"/>
    <property type="match status" value="4"/>
</dbReference>
<evidence type="ECO:0000259" key="7">
    <source>
        <dbReference type="PROSITE" id="PS50109"/>
    </source>
</evidence>
<evidence type="ECO:0000256" key="2">
    <source>
        <dbReference type="ARBA" id="ARBA00012438"/>
    </source>
</evidence>
<dbReference type="InterPro" id="IPR013656">
    <property type="entry name" value="PAS_4"/>
</dbReference>
<dbReference type="SUPFAM" id="SSF52172">
    <property type="entry name" value="CheY-like"/>
    <property type="match status" value="1"/>
</dbReference>
<dbReference type="InterPro" id="IPR004358">
    <property type="entry name" value="Sig_transdc_His_kin-like_C"/>
</dbReference>
<dbReference type="PROSITE" id="PS50110">
    <property type="entry name" value="RESPONSE_REGULATORY"/>
    <property type="match status" value="1"/>
</dbReference>
<feature type="domain" description="PAC" evidence="10">
    <location>
        <begin position="456"/>
        <end position="508"/>
    </location>
</feature>
<comment type="caution">
    <text evidence="11">The sequence shown here is derived from an EMBL/GenBank/DDBJ whole genome shotgun (WGS) entry which is preliminary data.</text>
</comment>
<protein>
    <recommendedName>
        <fullName evidence="2">histidine kinase</fullName>
        <ecNumber evidence="2">2.7.13.3</ecNumber>
    </recommendedName>
</protein>